<feature type="domain" description="NADH:quinone oxidoreductase/Mrp antiporter transmembrane" evidence="11">
    <location>
        <begin position="126"/>
        <end position="402"/>
    </location>
</feature>
<feature type="transmembrane region" description="Helical" evidence="10">
    <location>
        <begin position="367"/>
        <end position="390"/>
    </location>
</feature>
<organism evidence="15 16">
    <name type="scientific">Sulfidibacter corallicola</name>
    <dbReference type="NCBI Taxonomy" id="2818388"/>
    <lineage>
        <taxon>Bacteria</taxon>
        <taxon>Pseudomonadati</taxon>
        <taxon>Acidobacteriota</taxon>
        <taxon>Holophagae</taxon>
        <taxon>Acanthopleuribacterales</taxon>
        <taxon>Acanthopleuribacteraceae</taxon>
        <taxon>Sulfidibacter</taxon>
    </lineage>
</organism>
<evidence type="ECO:0000256" key="7">
    <source>
        <dbReference type="ARBA" id="ARBA00023065"/>
    </source>
</evidence>
<name>A0A8A4TIT0_SULCO</name>
<evidence type="ECO:0000256" key="1">
    <source>
        <dbReference type="ARBA" id="ARBA00004651"/>
    </source>
</evidence>
<feature type="transmembrane region" description="Helical" evidence="10">
    <location>
        <begin position="595"/>
        <end position="613"/>
    </location>
</feature>
<feature type="transmembrane region" description="Helical" evidence="10">
    <location>
        <begin position="410"/>
        <end position="427"/>
    </location>
</feature>
<keyword evidence="8 10" id="KW-0472">Membrane</keyword>
<feature type="transmembrane region" description="Helical" evidence="10">
    <location>
        <begin position="205"/>
        <end position="230"/>
    </location>
</feature>
<dbReference type="PANTHER" id="PTHR43373:SF1">
    <property type="entry name" value="NA(+)_H(+) ANTIPORTER SUBUNIT A"/>
    <property type="match status" value="1"/>
</dbReference>
<feature type="transmembrane region" description="Helical" evidence="10">
    <location>
        <begin position="620"/>
        <end position="639"/>
    </location>
</feature>
<dbReference type="AlphaFoldDB" id="A0A8A4TIT0"/>
<dbReference type="PRINTS" id="PR01434">
    <property type="entry name" value="NADHDHGNASE5"/>
</dbReference>
<dbReference type="RefSeq" id="WP_237379570.1">
    <property type="nucleotide sequence ID" value="NZ_CP071793.1"/>
</dbReference>
<feature type="transmembrane region" description="Helical" evidence="10">
    <location>
        <begin position="324"/>
        <end position="346"/>
    </location>
</feature>
<keyword evidence="6 10" id="KW-1133">Transmembrane helix</keyword>
<reference evidence="15" key="1">
    <citation type="submission" date="2021-03" db="EMBL/GenBank/DDBJ databases">
        <title>Acanthopleuribacteraceae sp. M133.</title>
        <authorList>
            <person name="Wang G."/>
        </authorList>
    </citation>
    <scope>NUCLEOTIDE SEQUENCE</scope>
    <source>
        <strain evidence="15">M133</strain>
    </source>
</reference>
<evidence type="ECO:0000256" key="10">
    <source>
        <dbReference type="SAM" id="Phobius"/>
    </source>
</evidence>
<dbReference type="GO" id="GO:0006811">
    <property type="term" value="P:monoatomic ion transport"/>
    <property type="evidence" value="ECO:0007669"/>
    <property type="project" value="UniProtKB-KW"/>
</dbReference>
<feature type="transmembrane region" description="Helical" evidence="10">
    <location>
        <begin position="678"/>
        <end position="697"/>
    </location>
</feature>
<evidence type="ECO:0000259" key="12">
    <source>
        <dbReference type="Pfam" id="PF00662"/>
    </source>
</evidence>
<feature type="domain" description="NADH-Ubiquinone oxidoreductase (complex I) chain 5 N-terminal" evidence="12">
    <location>
        <begin position="66"/>
        <end position="110"/>
    </location>
</feature>
<evidence type="ECO:0000256" key="9">
    <source>
        <dbReference type="RuleBase" id="RU000320"/>
    </source>
</evidence>
<evidence type="ECO:0000313" key="15">
    <source>
        <dbReference type="EMBL" id="QTD49939.1"/>
    </source>
</evidence>
<keyword evidence="16" id="KW-1185">Reference proteome</keyword>
<evidence type="ECO:0000256" key="4">
    <source>
        <dbReference type="ARBA" id="ARBA00022475"/>
    </source>
</evidence>
<dbReference type="Pfam" id="PF00361">
    <property type="entry name" value="Proton_antipo_M"/>
    <property type="match status" value="1"/>
</dbReference>
<feature type="transmembrane region" description="Helical" evidence="10">
    <location>
        <begin position="270"/>
        <end position="287"/>
    </location>
</feature>
<keyword evidence="5 9" id="KW-0812">Transmembrane</keyword>
<dbReference type="InterPro" id="IPR001750">
    <property type="entry name" value="ND/Mrp_TM"/>
</dbReference>
<protein>
    <submittedName>
        <fullName evidence="15">DUF4040 domain-containing protein</fullName>
    </submittedName>
</protein>
<keyword evidence="7" id="KW-0406">Ion transport</keyword>
<keyword evidence="4" id="KW-1003">Cell membrane</keyword>
<sequence length="771" mass="82067">MSLPLLLLGGFVASALAPRLCKTLPRLGALLLAIWPLAFAAHLFRLAPDILAGKPFEHAIEWAPALGISLSFYVDELSLLFGLMVSLVGVVVMVYAASYLKGHAYLGRFYAMLLMFMTAMNAVVCSGNVISLFIAWELTGISSYLLIGFKHDKEVPRAAALQALLITTAGGLALLAGLVMVGSIAGTYELRELLANGDLIRNHDLYGWILVLILLGAFTKSAQFPFHFWLPRAMEAPTPISAYLHSATMVKLGVFLLARFYPMLAGTPEWTALLTFFGGVTMVMGALRSPFQDDLKAVLAYSTLSVLGMLTFLLGLGGKVALKAVVLVTIAHALYKAPLFLVAGTVDHATGTRSVRSLSGLRTKMPWTFATGLIAGLSMLGAPPLLGFVAKETLLDASLASAYPIPTTTAAAITGIGLMAAAWVAGIKPFLGEPSTAAQRAHGVSPGFWLGPLLLASLGLVFGLVTALVAPWTLGATAAIQGAPAAFKVALWHGFTPALATSGIVLALGTGLIALRDLLKDRLDRIEWRGLPRPSTLYQQGYEAMFVVARGLTDRTQSDSLRDNLSTILFAFLLLGGYTLYRLGGLPSPPTVELHWLEVGLGSILLAASFAAIRARSMLNAALMLGVVGFAMSAVFLVYGAVDLAITQIVVDTLTVLLFVLVVHKLPRFARLSTKKTMIRDAILASLAGIFMTFLVLKAHQVNVHEPISGFFAEKAVPEAFGRNIVNVILVDFRALDTLGEITVLMAGALGVYLLVRSGEAKAKPREVQGT</sequence>
<dbReference type="KEGG" id="scor:J3U87_30525"/>
<evidence type="ECO:0000256" key="6">
    <source>
        <dbReference type="ARBA" id="ARBA00022989"/>
    </source>
</evidence>
<feature type="transmembrane region" description="Helical" evidence="10">
    <location>
        <begin position="159"/>
        <end position="185"/>
    </location>
</feature>
<evidence type="ECO:0000259" key="11">
    <source>
        <dbReference type="Pfam" id="PF00361"/>
    </source>
</evidence>
<evidence type="ECO:0000256" key="5">
    <source>
        <dbReference type="ARBA" id="ARBA00022692"/>
    </source>
</evidence>
<gene>
    <name evidence="15" type="ORF">J3U87_30525</name>
</gene>
<feature type="transmembrane region" description="Helical" evidence="10">
    <location>
        <begin position="80"/>
        <end position="98"/>
    </location>
</feature>
<feature type="transmembrane region" description="Helical" evidence="10">
    <location>
        <begin position="645"/>
        <end position="666"/>
    </location>
</feature>
<evidence type="ECO:0000256" key="3">
    <source>
        <dbReference type="ARBA" id="ARBA00022449"/>
    </source>
</evidence>
<dbReference type="InterPro" id="IPR025383">
    <property type="entry name" value="MrpA_C/MbhD"/>
</dbReference>
<feature type="transmembrane region" description="Helical" evidence="10">
    <location>
        <begin position="242"/>
        <end position="264"/>
    </location>
</feature>
<feature type="transmembrane region" description="Helical" evidence="10">
    <location>
        <begin position="25"/>
        <end position="44"/>
    </location>
</feature>
<comment type="subcellular location">
    <subcellularLocation>
        <location evidence="1">Cell membrane</location>
        <topology evidence="1">Multi-pass membrane protein</topology>
    </subcellularLocation>
    <subcellularLocation>
        <location evidence="9">Membrane</location>
        <topology evidence="9">Multi-pass membrane protein</topology>
    </subcellularLocation>
</comment>
<feature type="domain" description="MrpA C-terminal/MbhD" evidence="13">
    <location>
        <begin position="604"/>
        <end position="668"/>
    </location>
</feature>
<evidence type="ECO:0000259" key="14">
    <source>
        <dbReference type="Pfam" id="PF20501"/>
    </source>
</evidence>
<dbReference type="EMBL" id="CP071793">
    <property type="protein sequence ID" value="QTD49939.1"/>
    <property type="molecule type" value="Genomic_DNA"/>
</dbReference>
<evidence type="ECO:0000256" key="8">
    <source>
        <dbReference type="ARBA" id="ARBA00023136"/>
    </source>
</evidence>
<dbReference type="Gene3D" id="1.20.120.1200">
    <property type="entry name" value="NADH-ubiquinone/plastoquinone oxidoreductase chain 6, subunit NuoJ"/>
    <property type="match status" value="1"/>
</dbReference>
<dbReference type="Pfam" id="PF20501">
    <property type="entry name" value="MbhE"/>
    <property type="match status" value="1"/>
</dbReference>
<feature type="domain" description="MrpA C-terminal/MbhE" evidence="14">
    <location>
        <begin position="679"/>
        <end position="757"/>
    </location>
</feature>
<feature type="transmembrane region" description="Helical" evidence="10">
    <location>
        <begin position="448"/>
        <end position="470"/>
    </location>
</feature>
<feature type="transmembrane region" description="Helical" evidence="10">
    <location>
        <begin position="490"/>
        <end position="515"/>
    </location>
</feature>
<evidence type="ECO:0000259" key="13">
    <source>
        <dbReference type="Pfam" id="PF13244"/>
    </source>
</evidence>
<dbReference type="InterPro" id="IPR050616">
    <property type="entry name" value="CPA3_Na-H_Antiporter_A"/>
</dbReference>
<accession>A0A8A4TIT0</accession>
<keyword evidence="2" id="KW-0813">Transport</keyword>
<dbReference type="InterPro" id="IPR001516">
    <property type="entry name" value="Proton_antipo_N"/>
</dbReference>
<dbReference type="GO" id="GO:0015297">
    <property type="term" value="F:antiporter activity"/>
    <property type="evidence" value="ECO:0007669"/>
    <property type="project" value="UniProtKB-KW"/>
</dbReference>
<feature type="transmembrane region" description="Helical" evidence="10">
    <location>
        <begin position="565"/>
        <end position="583"/>
    </location>
</feature>
<evidence type="ECO:0000313" key="16">
    <source>
        <dbReference type="Proteomes" id="UP000663929"/>
    </source>
</evidence>
<feature type="transmembrane region" description="Helical" evidence="10">
    <location>
        <begin position="299"/>
        <end position="318"/>
    </location>
</feature>
<dbReference type="GO" id="GO:0005886">
    <property type="term" value="C:plasma membrane"/>
    <property type="evidence" value="ECO:0007669"/>
    <property type="project" value="UniProtKB-SubCell"/>
</dbReference>
<dbReference type="PANTHER" id="PTHR43373">
    <property type="entry name" value="NA(+)/H(+) ANTIPORTER SUBUNIT"/>
    <property type="match status" value="1"/>
</dbReference>
<feature type="transmembrane region" description="Helical" evidence="10">
    <location>
        <begin position="738"/>
        <end position="756"/>
    </location>
</feature>
<proteinExistence type="predicted"/>
<evidence type="ECO:0000256" key="2">
    <source>
        <dbReference type="ARBA" id="ARBA00022448"/>
    </source>
</evidence>
<dbReference type="Proteomes" id="UP000663929">
    <property type="component" value="Chromosome"/>
</dbReference>
<keyword evidence="3" id="KW-0050">Antiport</keyword>
<dbReference type="InterPro" id="IPR042106">
    <property type="entry name" value="Nuo/plastoQ_OxRdtase_6_NuoJ"/>
</dbReference>
<dbReference type="Pfam" id="PF13244">
    <property type="entry name" value="MbhD"/>
    <property type="match status" value="1"/>
</dbReference>
<dbReference type="Pfam" id="PF00662">
    <property type="entry name" value="Proton_antipo_N"/>
    <property type="match status" value="1"/>
</dbReference>
<dbReference type="InterPro" id="IPR046806">
    <property type="entry name" value="MrpA_C/MbhE"/>
</dbReference>